<gene>
    <name evidence="2" type="ORF">METZ01_LOCUS426011</name>
</gene>
<dbReference type="AlphaFoldDB" id="A0A382XPT9"/>
<evidence type="ECO:0000313" key="2">
    <source>
        <dbReference type="EMBL" id="SVD73157.1"/>
    </source>
</evidence>
<dbReference type="EMBL" id="UINC01169558">
    <property type="protein sequence ID" value="SVD73157.1"/>
    <property type="molecule type" value="Genomic_DNA"/>
</dbReference>
<dbReference type="PROSITE" id="PS51186">
    <property type="entry name" value="GNAT"/>
    <property type="match status" value="1"/>
</dbReference>
<sequence>MEVRSPETETEFAAYYELRWKVLREPWGEPRGSERDELDTAACHVAGFDEAKSIVCVGRLHVVRPGAGQVRYMAVVESLRGRGFGQAVLDELEHLAWQLGMTTVFLDARESAVGFYLRNGYAIEGDGHTLFGEVHHSKMRKQLTEKS</sequence>
<dbReference type="GO" id="GO:0008080">
    <property type="term" value="F:N-acetyltransferase activity"/>
    <property type="evidence" value="ECO:0007669"/>
    <property type="project" value="TreeGrafter"/>
</dbReference>
<protein>
    <recommendedName>
        <fullName evidence="1">N-acetyltransferase domain-containing protein</fullName>
    </recommendedName>
</protein>
<dbReference type="InterPro" id="IPR039143">
    <property type="entry name" value="GNPNAT1-like"/>
</dbReference>
<feature type="domain" description="N-acetyltransferase" evidence="1">
    <location>
        <begin position="1"/>
        <end position="144"/>
    </location>
</feature>
<dbReference type="Gene3D" id="3.40.630.30">
    <property type="match status" value="1"/>
</dbReference>
<dbReference type="Pfam" id="PF00583">
    <property type="entry name" value="Acetyltransf_1"/>
    <property type="match status" value="1"/>
</dbReference>
<dbReference type="PANTHER" id="PTHR13355">
    <property type="entry name" value="GLUCOSAMINE 6-PHOSPHATE N-ACETYLTRANSFERASE"/>
    <property type="match status" value="1"/>
</dbReference>
<dbReference type="CDD" id="cd04301">
    <property type="entry name" value="NAT_SF"/>
    <property type="match status" value="1"/>
</dbReference>
<dbReference type="SUPFAM" id="SSF55729">
    <property type="entry name" value="Acyl-CoA N-acyltransferases (Nat)"/>
    <property type="match status" value="1"/>
</dbReference>
<evidence type="ECO:0000259" key="1">
    <source>
        <dbReference type="PROSITE" id="PS51186"/>
    </source>
</evidence>
<reference evidence="2" key="1">
    <citation type="submission" date="2018-05" db="EMBL/GenBank/DDBJ databases">
        <authorList>
            <person name="Lanie J.A."/>
            <person name="Ng W.-L."/>
            <person name="Kazmierczak K.M."/>
            <person name="Andrzejewski T.M."/>
            <person name="Davidsen T.M."/>
            <person name="Wayne K.J."/>
            <person name="Tettelin H."/>
            <person name="Glass J.I."/>
            <person name="Rusch D."/>
            <person name="Podicherti R."/>
            <person name="Tsui H.-C.T."/>
            <person name="Winkler M.E."/>
        </authorList>
    </citation>
    <scope>NUCLEOTIDE SEQUENCE</scope>
</reference>
<organism evidence="2">
    <name type="scientific">marine metagenome</name>
    <dbReference type="NCBI Taxonomy" id="408172"/>
    <lineage>
        <taxon>unclassified sequences</taxon>
        <taxon>metagenomes</taxon>
        <taxon>ecological metagenomes</taxon>
    </lineage>
</organism>
<name>A0A382XPT9_9ZZZZ</name>
<dbReference type="PANTHER" id="PTHR13355:SF22">
    <property type="entry name" value="SLL0786 PROTEIN"/>
    <property type="match status" value="1"/>
</dbReference>
<proteinExistence type="predicted"/>
<dbReference type="InterPro" id="IPR000182">
    <property type="entry name" value="GNAT_dom"/>
</dbReference>
<dbReference type="InterPro" id="IPR016181">
    <property type="entry name" value="Acyl_CoA_acyltransferase"/>
</dbReference>
<accession>A0A382XPT9</accession>